<feature type="chain" id="PRO_5041906774" evidence="1">
    <location>
        <begin position="21"/>
        <end position="220"/>
    </location>
</feature>
<reference evidence="2" key="2">
    <citation type="submission" date="2023-07" db="EMBL/GenBank/DDBJ databases">
        <authorList>
            <consortium name="Lawrence Berkeley National Laboratory"/>
            <person name="Haridas S."/>
            <person name="Hensen N."/>
            <person name="Bonometti L."/>
            <person name="Westerberg I."/>
            <person name="Brannstrom I.O."/>
            <person name="Guillou S."/>
            <person name="Cros-Aarteil S."/>
            <person name="Calhoun S."/>
            <person name="Kuo A."/>
            <person name="Mondo S."/>
            <person name="Pangilinan J."/>
            <person name="Riley R."/>
            <person name="LaButti K."/>
            <person name="Andreopoulos B."/>
            <person name="Lipzen A."/>
            <person name="Chen C."/>
            <person name="Yanf M."/>
            <person name="Daum C."/>
            <person name="Ng V."/>
            <person name="Clum A."/>
            <person name="Steindorff A."/>
            <person name="Ohm R."/>
            <person name="Martin F."/>
            <person name="Silar P."/>
            <person name="Natvig D."/>
            <person name="Lalanne C."/>
            <person name="Gautier V."/>
            <person name="Ament-velasquez S.L."/>
            <person name="Kruys A."/>
            <person name="Hutchinson M.I."/>
            <person name="Powell A.J."/>
            <person name="Barry K."/>
            <person name="Miller A.N."/>
            <person name="Grigoriev I.V."/>
            <person name="Debuchy R."/>
            <person name="Gladieux P."/>
            <person name="Thoren M.H."/>
            <person name="Johannesson H."/>
        </authorList>
    </citation>
    <scope>NUCLEOTIDE SEQUENCE</scope>
    <source>
        <strain evidence="2">FGSC 1904</strain>
    </source>
</reference>
<dbReference type="Proteomes" id="UP001281003">
    <property type="component" value="Unassembled WGS sequence"/>
</dbReference>
<proteinExistence type="predicted"/>
<evidence type="ECO:0000313" key="2">
    <source>
        <dbReference type="EMBL" id="KAK3396679.1"/>
    </source>
</evidence>
<comment type="caution">
    <text evidence="2">The sequence shown here is derived from an EMBL/GenBank/DDBJ whole genome shotgun (WGS) entry which is preliminary data.</text>
</comment>
<gene>
    <name evidence="2" type="ORF">B0T20DRAFT_276964</name>
</gene>
<keyword evidence="3" id="KW-1185">Reference proteome</keyword>
<organism evidence="2 3">
    <name type="scientific">Sordaria brevicollis</name>
    <dbReference type="NCBI Taxonomy" id="83679"/>
    <lineage>
        <taxon>Eukaryota</taxon>
        <taxon>Fungi</taxon>
        <taxon>Dikarya</taxon>
        <taxon>Ascomycota</taxon>
        <taxon>Pezizomycotina</taxon>
        <taxon>Sordariomycetes</taxon>
        <taxon>Sordariomycetidae</taxon>
        <taxon>Sordariales</taxon>
        <taxon>Sordariaceae</taxon>
        <taxon>Sordaria</taxon>
    </lineage>
</organism>
<reference evidence="2" key="1">
    <citation type="journal article" date="2023" name="Mol. Phylogenet. Evol.">
        <title>Genome-scale phylogeny and comparative genomics of the fungal order Sordariales.</title>
        <authorList>
            <person name="Hensen N."/>
            <person name="Bonometti L."/>
            <person name="Westerberg I."/>
            <person name="Brannstrom I.O."/>
            <person name="Guillou S."/>
            <person name="Cros-Aarteil S."/>
            <person name="Calhoun S."/>
            <person name="Haridas S."/>
            <person name="Kuo A."/>
            <person name="Mondo S."/>
            <person name="Pangilinan J."/>
            <person name="Riley R."/>
            <person name="LaButti K."/>
            <person name="Andreopoulos B."/>
            <person name="Lipzen A."/>
            <person name="Chen C."/>
            <person name="Yan M."/>
            <person name="Daum C."/>
            <person name="Ng V."/>
            <person name="Clum A."/>
            <person name="Steindorff A."/>
            <person name="Ohm R.A."/>
            <person name="Martin F."/>
            <person name="Silar P."/>
            <person name="Natvig D.O."/>
            <person name="Lalanne C."/>
            <person name="Gautier V."/>
            <person name="Ament-Velasquez S.L."/>
            <person name="Kruys A."/>
            <person name="Hutchinson M.I."/>
            <person name="Powell A.J."/>
            <person name="Barry K."/>
            <person name="Miller A.N."/>
            <person name="Grigoriev I.V."/>
            <person name="Debuchy R."/>
            <person name="Gladieux P."/>
            <person name="Hiltunen Thoren M."/>
            <person name="Johannesson H."/>
        </authorList>
    </citation>
    <scope>NUCLEOTIDE SEQUENCE</scope>
    <source>
        <strain evidence="2">FGSC 1904</strain>
    </source>
</reference>
<keyword evidence="1" id="KW-0732">Signal</keyword>
<evidence type="ECO:0000256" key="1">
    <source>
        <dbReference type="SAM" id="SignalP"/>
    </source>
</evidence>
<evidence type="ECO:0000313" key="3">
    <source>
        <dbReference type="Proteomes" id="UP001281003"/>
    </source>
</evidence>
<name>A0AAE0PB39_SORBR</name>
<accession>A0AAE0PB39</accession>
<sequence>MKFLLSTTGLLASLASLALALPSPSPQSATPSSLQLEDIEIDDSLASYNFTPAFTPSLTDLFTLLDSIPDSVLEEGDEALNQWLIDNDLRDPSATLLIDDGPDVAPDLDSLDVLTPVTDSSSSTTTPETLEERSLVARASAWKIAKCVASIVQLIATTAVPAAKLLKIKKYIKALGGVKESVKLLLGATTKAEKLKAGGQALVYLSAELLGVGSVKAACF</sequence>
<feature type="signal peptide" evidence="1">
    <location>
        <begin position="1"/>
        <end position="20"/>
    </location>
</feature>
<dbReference type="EMBL" id="JAUTDP010000009">
    <property type="protein sequence ID" value="KAK3396679.1"/>
    <property type="molecule type" value="Genomic_DNA"/>
</dbReference>
<dbReference type="AlphaFoldDB" id="A0AAE0PB39"/>
<protein>
    <submittedName>
        <fullName evidence="2">Uncharacterized protein</fullName>
    </submittedName>
</protein>